<dbReference type="OrthoDB" id="8252025at2"/>
<dbReference type="EMBL" id="LLYA01000169">
    <property type="protein sequence ID" value="KRR22009.1"/>
    <property type="molecule type" value="Genomic_DNA"/>
</dbReference>
<keyword evidence="1" id="KW-0732">Signal</keyword>
<gene>
    <name evidence="2" type="ORF">CQ13_30600</name>
</gene>
<comment type="caution">
    <text evidence="2">The sequence shown here is derived from an EMBL/GenBank/DDBJ whole genome shotgun (WGS) entry which is preliminary data.</text>
</comment>
<dbReference type="Proteomes" id="UP000052023">
    <property type="component" value="Unassembled WGS sequence"/>
</dbReference>
<evidence type="ECO:0000313" key="3">
    <source>
        <dbReference type="Proteomes" id="UP000052023"/>
    </source>
</evidence>
<feature type="chain" id="PRO_5006444369" description="Heme utilization protein" evidence="1">
    <location>
        <begin position="26"/>
        <end position="117"/>
    </location>
</feature>
<proteinExistence type="predicted"/>
<sequence>MGSLRKSAVAVSLLAVLATTTPSAAATFDGDWNVQIASSNAACSSVASVSIGINNGQIASRNAAVTASGRVAEAGAIRVTLASGMKRAVGSGVLTGTSGSGTWRAALCSGTWTAQRM</sequence>
<reference evidence="2 3" key="1">
    <citation type="submission" date="2014-03" db="EMBL/GenBank/DDBJ databases">
        <title>Bradyrhizobium valentinum sp. nov., isolated from effective nodules of Lupinus mariae-josephae, a lupine endemic of basic-lime soils in Eastern Spain.</title>
        <authorList>
            <person name="Duran D."/>
            <person name="Rey L."/>
            <person name="Navarro A."/>
            <person name="Busquets A."/>
            <person name="Imperial J."/>
            <person name="Ruiz-Argueso T."/>
        </authorList>
    </citation>
    <scope>NUCLEOTIDE SEQUENCE [LARGE SCALE GENOMIC DNA]</scope>
    <source>
        <strain evidence="2 3">Ro19</strain>
    </source>
</reference>
<evidence type="ECO:0000256" key="1">
    <source>
        <dbReference type="SAM" id="SignalP"/>
    </source>
</evidence>
<evidence type="ECO:0008006" key="4">
    <source>
        <dbReference type="Google" id="ProtNLM"/>
    </source>
</evidence>
<keyword evidence="3" id="KW-1185">Reference proteome</keyword>
<evidence type="ECO:0000313" key="2">
    <source>
        <dbReference type="EMBL" id="KRR22009.1"/>
    </source>
</evidence>
<name>A0A0R3MPI5_9BRAD</name>
<organism evidence="2 3">
    <name type="scientific">Bradyrhizobium retamae</name>
    <dbReference type="NCBI Taxonomy" id="1300035"/>
    <lineage>
        <taxon>Bacteria</taxon>
        <taxon>Pseudomonadati</taxon>
        <taxon>Pseudomonadota</taxon>
        <taxon>Alphaproteobacteria</taxon>
        <taxon>Hyphomicrobiales</taxon>
        <taxon>Nitrobacteraceae</taxon>
        <taxon>Bradyrhizobium</taxon>
    </lineage>
</organism>
<protein>
    <recommendedName>
        <fullName evidence="4">Heme utilization protein</fullName>
    </recommendedName>
</protein>
<dbReference type="AlphaFoldDB" id="A0A0R3MPI5"/>
<feature type="signal peptide" evidence="1">
    <location>
        <begin position="1"/>
        <end position="25"/>
    </location>
</feature>
<accession>A0A0R3MPI5</accession>
<dbReference type="RefSeq" id="WP_057845511.1">
    <property type="nucleotide sequence ID" value="NZ_LLYA01000169.1"/>
</dbReference>